<dbReference type="InterPro" id="IPR032454">
    <property type="entry name" value="Histone_H2A_C"/>
</dbReference>
<dbReference type="PANTHER" id="PTHR23430">
    <property type="entry name" value="HISTONE H2A"/>
    <property type="match status" value="1"/>
</dbReference>
<dbReference type="GO" id="GO:0046982">
    <property type="term" value="F:protein heterodimerization activity"/>
    <property type="evidence" value="ECO:0007669"/>
    <property type="project" value="InterPro"/>
</dbReference>
<evidence type="ECO:0000259" key="1">
    <source>
        <dbReference type="Pfam" id="PF16211"/>
    </source>
</evidence>
<dbReference type="InterPro" id="IPR002119">
    <property type="entry name" value="Histone_H2A"/>
</dbReference>
<dbReference type="InterPro" id="IPR036812">
    <property type="entry name" value="NAD(P)_OxRdtase_dom_sf"/>
</dbReference>
<dbReference type="EMBL" id="AP019297">
    <property type="protein sequence ID" value="BBG92391.1"/>
    <property type="molecule type" value="Genomic_DNA"/>
</dbReference>
<protein>
    <submittedName>
        <fullName evidence="2">Histone superfamily protein</fullName>
    </submittedName>
</protein>
<reference evidence="2" key="1">
    <citation type="journal article" date="2019" name="Science">
        <title>Mutation of a bHLH transcription factor allowed almond domestication.</title>
        <authorList>
            <person name="Sanchez-Perez R."/>
            <person name="Pavan S."/>
            <person name="Mazzeo R."/>
            <person name="Moldovan C."/>
            <person name="Aiese Cigliano R."/>
            <person name="Del Cueto J."/>
            <person name="Ricciardi F."/>
            <person name="Lotti C."/>
            <person name="Ricciardi L."/>
            <person name="Dicenta F."/>
            <person name="Lopez-Marques R.L."/>
            <person name="Lindberg Moller B."/>
        </authorList>
    </citation>
    <scope>NUCLEOTIDE SEQUENCE</scope>
</reference>
<dbReference type="AlphaFoldDB" id="A0A4Y1QKS0"/>
<name>A0A4Y1QKS0_PRUDU</name>
<sequence>MGYGTVWADDLDTRWPQIDMNLTMGVCLIYVPMFGEIEYDPTRQFCSIATDEQLDALGRAVDSGQIKYVGLGNETPYGVMKFVQGNIRRGNPDTTCPIGDHIIRVAAMEYIDIAGNYSVHPVSLAIETSFKRDNKKNRIVPRHVQLAVRKDEELSKLLGTVTIANGGVLSNIY</sequence>
<proteinExistence type="predicted"/>
<dbReference type="SMART" id="SM00414">
    <property type="entry name" value="H2A"/>
    <property type="match status" value="1"/>
</dbReference>
<dbReference type="InterPro" id="IPR009072">
    <property type="entry name" value="Histone-fold"/>
</dbReference>
<gene>
    <name evidence="2" type="ORF">Prudu_000115</name>
</gene>
<dbReference type="SUPFAM" id="SSF51430">
    <property type="entry name" value="NAD(P)-linked oxidoreductase"/>
    <property type="match status" value="1"/>
</dbReference>
<feature type="domain" description="Histone H2A C-terminal" evidence="1">
    <location>
        <begin position="152"/>
        <end position="172"/>
    </location>
</feature>
<evidence type="ECO:0000313" key="2">
    <source>
        <dbReference type="EMBL" id="BBG92391.1"/>
    </source>
</evidence>
<dbReference type="GO" id="GO:0030527">
    <property type="term" value="F:structural constituent of chromatin"/>
    <property type="evidence" value="ECO:0007669"/>
    <property type="project" value="InterPro"/>
</dbReference>
<organism evidence="2">
    <name type="scientific">Prunus dulcis</name>
    <name type="common">Almond</name>
    <name type="synonym">Amygdalus dulcis</name>
    <dbReference type="NCBI Taxonomy" id="3755"/>
    <lineage>
        <taxon>Eukaryota</taxon>
        <taxon>Viridiplantae</taxon>
        <taxon>Streptophyta</taxon>
        <taxon>Embryophyta</taxon>
        <taxon>Tracheophyta</taxon>
        <taxon>Spermatophyta</taxon>
        <taxon>Magnoliopsida</taxon>
        <taxon>eudicotyledons</taxon>
        <taxon>Gunneridae</taxon>
        <taxon>Pentapetalae</taxon>
        <taxon>rosids</taxon>
        <taxon>fabids</taxon>
        <taxon>Rosales</taxon>
        <taxon>Rosaceae</taxon>
        <taxon>Amygdaloideae</taxon>
        <taxon>Amygdaleae</taxon>
        <taxon>Prunus</taxon>
    </lineage>
</organism>
<dbReference type="GO" id="GO:0000786">
    <property type="term" value="C:nucleosome"/>
    <property type="evidence" value="ECO:0007669"/>
    <property type="project" value="InterPro"/>
</dbReference>
<dbReference type="Gene3D" id="1.10.20.10">
    <property type="entry name" value="Histone, subunit A"/>
    <property type="match status" value="1"/>
</dbReference>
<dbReference type="GO" id="GO:0003677">
    <property type="term" value="F:DNA binding"/>
    <property type="evidence" value="ECO:0007669"/>
    <property type="project" value="InterPro"/>
</dbReference>
<accession>A0A4Y1QKS0</accession>
<dbReference type="SUPFAM" id="SSF47113">
    <property type="entry name" value="Histone-fold"/>
    <property type="match status" value="1"/>
</dbReference>
<dbReference type="Pfam" id="PF16211">
    <property type="entry name" value="Histone_H2A_C"/>
    <property type="match status" value="1"/>
</dbReference>